<protein>
    <submittedName>
        <fullName evidence="2">Uncharacterized protein</fullName>
    </submittedName>
</protein>
<reference evidence="2 3" key="1">
    <citation type="submission" date="2024-05" db="EMBL/GenBank/DDBJ databases">
        <title>Genome sequencing and assembly of Indian major carp, Cirrhinus mrigala (Hamilton, 1822).</title>
        <authorList>
            <person name="Mohindra V."/>
            <person name="Chowdhury L.M."/>
            <person name="Lal K."/>
            <person name="Jena J.K."/>
        </authorList>
    </citation>
    <scope>NUCLEOTIDE SEQUENCE [LARGE SCALE GENOMIC DNA]</scope>
    <source>
        <strain evidence="2">CM1030</strain>
        <tissue evidence="2">Blood</tissue>
    </source>
</reference>
<proteinExistence type="predicted"/>
<dbReference type="AlphaFoldDB" id="A0ABD0NDH6"/>
<feature type="non-terminal residue" evidence="2">
    <location>
        <position position="1"/>
    </location>
</feature>
<gene>
    <name evidence="2" type="ORF">M9458_043052</name>
</gene>
<evidence type="ECO:0000313" key="2">
    <source>
        <dbReference type="EMBL" id="KAL0159327.1"/>
    </source>
</evidence>
<dbReference type="Proteomes" id="UP001529510">
    <property type="component" value="Unassembled WGS sequence"/>
</dbReference>
<sequence length="63" mass="7149">HEVEAYIKAKYVERRFVQRRSEDEIRQKVLSLSKQDNRLSSCSDPQPSRGASTSKPRPASASS</sequence>
<organism evidence="2 3">
    <name type="scientific">Cirrhinus mrigala</name>
    <name type="common">Mrigala</name>
    <dbReference type="NCBI Taxonomy" id="683832"/>
    <lineage>
        <taxon>Eukaryota</taxon>
        <taxon>Metazoa</taxon>
        <taxon>Chordata</taxon>
        <taxon>Craniata</taxon>
        <taxon>Vertebrata</taxon>
        <taxon>Euteleostomi</taxon>
        <taxon>Actinopterygii</taxon>
        <taxon>Neopterygii</taxon>
        <taxon>Teleostei</taxon>
        <taxon>Ostariophysi</taxon>
        <taxon>Cypriniformes</taxon>
        <taxon>Cyprinidae</taxon>
        <taxon>Labeoninae</taxon>
        <taxon>Labeonini</taxon>
        <taxon>Cirrhinus</taxon>
    </lineage>
</organism>
<feature type="region of interest" description="Disordered" evidence="1">
    <location>
        <begin position="31"/>
        <end position="63"/>
    </location>
</feature>
<comment type="caution">
    <text evidence="2">The sequence shown here is derived from an EMBL/GenBank/DDBJ whole genome shotgun (WGS) entry which is preliminary data.</text>
</comment>
<name>A0ABD0NDH6_CIRMR</name>
<evidence type="ECO:0000313" key="3">
    <source>
        <dbReference type="Proteomes" id="UP001529510"/>
    </source>
</evidence>
<keyword evidence="3" id="KW-1185">Reference proteome</keyword>
<feature type="non-terminal residue" evidence="2">
    <location>
        <position position="63"/>
    </location>
</feature>
<accession>A0ABD0NDH6</accession>
<evidence type="ECO:0000256" key="1">
    <source>
        <dbReference type="SAM" id="MobiDB-lite"/>
    </source>
</evidence>
<dbReference type="EMBL" id="JAMKFB020000022">
    <property type="protein sequence ID" value="KAL0159327.1"/>
    <property type="molecule type" value="Genomic_DNA"/>
</dbReference>